<evidence type="ECO:0000313" key="3">
    <source>
        <dbReference type="Proteomes" id="UP000637002"/>
    </source>
</evidence>
<keyword evidence="1" id="KW-1133">Transmembrane helix</keyword>
<keyword evidence="1" id="KW-0472">Membrane</keyword>
<dbReference type="Proteomes" id="UP000637002">
    <property type="component" value="Unassembled WGS sequence"/>
</dbReference>
<feature type="transmembrane region" description="Helical" evidence="1">
    <location>
        <begin position="185"/>
        <end position="205"/>
    </location>
</feature>
<feature type="transmembrane region" description="Helical" evidence="1">
    <location>
        <begin position="255"/>
        <end position="274"/>
    </location>
</feature>
<feature type="transmembrane region" description="Helical" evidence="1">
    <location>
        <begin position="31"/>
        <end position="51"/>
    </location>
</feature>
<dbReference type="EMBL" id="BMGG01000005">
    <property type="protein sequence ID" value="GGC68190.1"/>
    <property type="molecule type" value="Genomic_DNA"/>
</dbReference>
<accession>A0A916UD65</accession>
<feature type="transmembrane region" description="Helical" evidence="1">
    <location>
        <begin position="105"/>
        <end position="124"/>
    </location>
</feature>
<sequence>MIAGTGAAEGAGHGARSPWSRLKVIVTGRPFRLLAFAGAVLLGLGLLYRTLSRYSIAELSSAVSAVSLGSLVMAGLFAAASYLTLTFFDFFALRAAGKPLPYRQAALASFSSLSLGHNVGFAGLSSGAIRYRFYARWGLNAGEVAQVVLFCGVTVAIGLSTLAGIMLLADPAAAEQLLGFSRGEVVGIATLVLALPLGYVLLAALPERLVRREVWRLHRPPVPLALAQVLVGTVNFACVAACLHQVVRQMADIGYPAVASTYVAANVATLITHVPGGLGVVETVVQHLLPGADLIGPLLVFRIVYFLLPLALGLALLSATEIRHRAMSQG</sequence>
<name>A0A916UD65_9HYPH</name>
<keyword evidence="3" id="KW-1185">Reference proteome</keyword>
<keyword evidence="1" id="KW-0812">Transmembrane</keyword>
<evidence type="ECO:0000313" key="2">
    <source>
        <dbReference type="EMBL" id="GGC68190.1"/>
    </source>
</evidence>
<dbReference type="PANTHER" id="PTHR39087:SF2">
    <property type="entry name" value="UPF0104 MEMBRANE PROTEIN MJ1595"/>
    <property type="match status" value="1"/>
</dbReference>
<comment type="caution">
    <text evidence="2">The sequence shown here is derived from an EMBL/GenBank/DDBJ whole genome shotgun (WGS) entry which is preliminary data.</text>
</comment>
<dbReference type="AlphaFoldDB" id="A0A916UD65"/>
<proteinExistence type="predicted"/>
<organism evidence="2 3">
    <name type="scientific">Chelatococcus reniformis</name>
    <dbReference type="NCBI Taxonomy" id="1494448"/>
    <lineage>
        <taxon>Bacteria</taxon>
        <taxon>Pseudomonadati</taxon>
        <taxon>Pseudomonadota</taxon>
        <taxon>Alphaproteobacteria</taxon>
        <taxon>Hyphomicrobiales</taxon>
        <taxon>Chelatococcaceae</taxon>
        <taxon>Chelatococcus</taxon>
    </lineage>
</organism>
<dbReference type="RefSeq" id="WP_188609853.1">
    <property type="nucleotide sequence ID" value="NZ_BMGG01000005.1"/>
</dbReference>
<feature type="transmembrane region" description="Helical" evidence="1">
    <location>
        <begin position="71"/>
        <end position="93"/>
    </location>
</feature>
<reference evidence="2" key="1">
    <citation type="journal article" date="2014" name="Int. J. Syst. Evol. Microbiol.">
        <title>Complete genome sequence of Corynebacterium casei LMG S-19264T (=DSM 44701T), isolated from a smear-ripened cheese.</title>
        <authorList>
            <consortium name="US DOE Joint Genome Institute (JGI-PGF)"/>
            <person name="Walter F."/>
            <person name="Albersmeier A."/>
            <person name="Kalinowski J."/>
            <person name="Ruckert C."/>
        </authorList>
    </citation>
    <scope>NUCLEOTIDE SEQUENCE</scope>
    <source>
        <strain evidence="2">CGMCC 1.12919</strain>
    </source>
</reference>
<dbReference type="PANTHER" id="PTHR39087">
    <property type="entry name" value="UPF0104 MEMBRANE PROTEIN MJ1595"/>
    <property type="match status" value="1"/>
</dbReference>
<protein>
    <submittedName>
        <fullName evidence="2">Membrane protein</fullName>
    </submittedName>
</protein>
<feature type="transmembrane region" description="Helical" evidence="1">
    <location>
        <begin position="294"/>
        <end position="317"/>
    </location>
</feature>
<feature type="transmembrane region" description="Helical" evidence="1">
    <location>
        <begin position="144"/>
        <end position="169"/>
    </location>
</feature>
<evidence type="ECO:0000256" key="1">
    <source>
        <dbReference type="SAM" id="Phobius"/>
    </source>
</evidence>
<reference evidence="2" key="2">
    <citation type="submission" date="2020-09" db="EMBL/GenBank/DDBJ databases">
        <authorList>
            <person name="Sun Q."/>
            <person name="Zhou Y."/>
        </authorList>
    </citation>
    <scope>NUCLEOTIDE SEQUENCE</scope>
    <source>
        <strain evidence="2">CGMCC 1.12919</strain>
    </source>
</reference>
<gene>
    <name evidence="2" type="ORF">GCM10010994_28460</name>
</gene>